<keyword evidence="2" id="KW-1185">Reference proteome</keyword>
<sequence length="151" mass="16956">MTILYEALSADDLLQRCIGGNTQNSNEYFNSCAWSLVPNHLHCASQTIERVTYIAANLFNERYSSLLKIMNTLGIADGFQANIFAEKADENVCRVKPCSHGLWLDERAHRLWSVAACRDLSYSELQAIPMARKGSWLVESRAAASRKSNQI</sequence>
<reference evidence="1" key="1">
    <citation type="submission" date="2013-04" db="EMBL/GenBank/DDBJ databases">
        <authorList>
            <person name="Qu J."/>
            <person name="Murali S.C."/>
            <person name="Bandaranaike D."/>
            <person name="Bellair M."/>
            <person name="Blankenburg K."/>
            <person name="Chao H."/>
            <person name="Dinh H."/>
            <person name="Doddapaneni H."/>
            <person name="Downs B."/>
            <person name="Dugan-Rocha S."/>
            <person name="Elkadiri S."/>
            <person name="Gnanaolivu R.D."/>
            <person name="Hernandez B."/>
            <person name="Javaid M."/>
            <person name="Jayaseelan J.C."/>
            <person name="Lee S."/>
            <person name="Li M."/>
            <person name="Ming W."/>
            <person name="Munidasa M."/>
            <person name="Muniz J."/>
            <person name="Nguyen L."/>
            <person name="Ongeri F."/>
            <person name="Osuji N."/>
            <person name="Pu L.-L."/>
            <person name="Puazo M."/>
            <person name="Qu C."/>
            <person name="Quiroz J."/>
            <person name="Raj R."/>
            <person name="Weissenberger G."/>
            <person name="Xin Y."/>
            <person name="Zou X."/>
            <person name="Han Y."/>
            <person name="Richards S."/>
            <person name="Worley K."/>
            <person name="Muzny D."/>
            <person name="Gibbs R."/>
        </authorList>
    </citation>
    <scope>NUCLEOTIDE SEQUENCE</scope>
    <source>
        <strain evidence="1">Sampled in the wild</strain>
    </source>
</reference>
<dbReference type="EMBL" id="KZ308547">
    <property type="protein sequence ID" value="KAG8231300.1"/>
    <property type="molecule type" value="Genomic_DNA"/>
</dbReference>
<dbReference type="OrthoDB" id="10037961at2759"/>
<accession>A0A8K0KCQ3</accession>
<protein>
    <submittedName>
        <fullName evidence="1">Uncharacterized protein</fullName>
    </submittedName>
</protein>
<comment type="caution">
    <text evidence="1">The sequence shown here is derived from an EMBL/GenBank/DDBJ whole genome shotgun (WGS) entry which is preliminary data.</text>
</comment>
<reference evidence="1" key="2">
    <citation type="submission" date="2017-10" db="EMBL/GenBank/DDBJ databases">
        <title>Ladona fulva Genome sequencing and assembly.</title>
        <authorList>
            <person name="Murali S."/>
            <person name="Richards S."/>
            <person name="Bandaranaike D."/>
            <person name="Bellair M."/>
            <person name="Blankenburg K."/>
            <person name="Chao H."/>
            <person name="Dinh H."/>
            <person name="Doddapaneni H."/>
            <person name="Dugan-Rocha S."/>
            <person name="Elkadiri S."/>
            <person name="Gnanaolivu R."/>
            <person name="Hernandez B."/>
            <person name="Skinner E."/>
            <person name="Javaid M."/>
            <person name="Lee S."/>
            <person name="Li M."/>
            <person name="Ming W."/>
            <person name="Munidasa M."/>
            <person name="Muniz J."/>
            <person name="Nguyen L."/>
            <person name="Hughes D."/>
            <person name="Osuji N."/>
            <person name="Pu L.-L."/>
            <person name="Puazo M."/>
            <person name="Qu C."/>
            <person name="Quiroz J."/>
            <person name="Raj R."/>
            <person name="Weissenberger G."/>
            <person name="Xin Y."/>
            <person name="Zou X."/>
            <person name="Han Y."/>
            <person name="Worley K."/>
            <person name="Muzny D."/>
            <person name="Gibbs R."/>
        </authorList>
    </citation>
    <scope>NUCLEOTIDE SEQUENCE</scope>
    <source>
        <strain evidence="1">Sampled in the wild</strain>
    </source>
</reference>
<evidence type="ECO:0000313" key="1">
    <source>
        <dbReference type="EMBL" id="KAG8231300.1"/>
    </source>
</evidence>
<gene>
    <name evidence="1" type="ORF">J437_LFUL006956</name>
</gene>
<evidence type="ECO:0000313" key="2">
    <source>
        <dbReference type="Proteomes" id="UP000792457"/>
    </source>
</evidence>
<organism evidence="1 2">
    <name type="scientific">Ladona fulva</name>
    <name type="common">Scarce chaser dragonfly</name>
    <name type="synonym">Libellula fulva</name>
    <dbReference type="NCBI Taxonomy" id="123851"/>
    <lineage>
        <taxon>Eukaryota</taxon>
        <taxon>Metazoa</taxon>
        <taxon>Ecdysozoa</taxon>
        <taxon>Arthropoda</taxon>
        <taxon>Hexapoda</taxon>
        <taxon>Insecta</taxon>
        <taxon>Pterygota</taxon>
        <taxon>Palaeoptera</taxon>
        <taxon>Odonata</taxon>
        <taxon>Epiprocta</taxon>
        <taxon>Anisoptera</taxon>
        <taxon>Libelluloidea</taxon>
        <taxon>Libellulidae</taxon>
        <taxon>Ladona</taxon>
    </lineage>
</organism>
<dbReference type="AlphaFoldDB" id="A0A8K0KCQ3"/>
<name>A0A8K0KCQ3_LADFU</name>
<proteinExistence type="predicted"/>
<dbReference type="Proteomes" id="UP000792457">
    <property type="component" value="Unassembled WGS sequence"/>
</dbReference>